<dbReference type="Proteomes" id="UP000298656">
    <property type="component" value="Chromosome 2"/>
</dbReference>
<dbReference type="OrthoDB" id="8943486at2"/>
<dbReference type="Pfam" id="PF11177">
    <property type="entry name" value="DUF2964"/>
    <property type="match status" value="1"/>
</dbReference>
<evidence type="ECO:0000256" key="1">
    <source>
        <dbReference type="SAM" id="Phobius"/>
    </source>
</evidence>
<protein>
    <submittedName>
        <fullName evidence="2">DUF2964 family protein</fullName>
    </submittedName>
</protein>
<dbReference type="InterPro" id="IPR021347">
    <property type="entry name" value="DUF2964"/>
</dbReference>
<feature type="transmembrane region" description="Helical" evidence="1">
    <location>
        <begin position="7"/>
        <end position="31"/>
    </location>
</feature>
<organism evidence="2 3">
    <name type="scientific">Trinickia violacea</name>
    <dbReference type="NCBI Taxonomy" id="2571746"/>
    <lineage>
        <taxon>Bacteria</taxon>
        <taxon>Pseudomonadati</taxon>
        <taxon>Pseudomonadota</taxon>
        <taxon>Betaproteobacteria</taxon>
        <taxon>Burkholderiales</taxon>
        <taxon>Burkholderiaceae</taxon>
        <taxon>Trinickia</taxon>
    </lineage>
</organism>
<keyword evidence="3" id="KW-1185">Reference proteome</keyword>
<keyword evidence="1" id="KW-0812">Transmembrane</keyword>
<keyword evidence="1" id="KW-1133">Transmembrane helix</keyword>
<evidence type="ECO:0000313" key="2">
    <source>
        <dbReference type="EMBL" id="QCP53386.1"/>
    </source>
</evidence>
<keyword evidence="1" id="KW-0472">Membrane</keyword>
<dbReference type="RefSeq" id="WP_137336156.1">
    <property type="nucleotide sequence ID" value="NZ_CP040078.1"/>
</dbReference>
<proteinExistence type="predicted"/>
<dbReference type="EMBL" id="CP040078">
    <property type="protein sequence ID" value="QCP53386.1"/>
    <property type="molecule type" value="Genomic_DNA"/>
</dbReference>
<gene>
    <name evidence="2" type="ORF">FAZ95_30470</name>
</gene>
<feature type="transmembrane region" description="Helical" evidence="1">
    <location>
        <begin position="37"/>
        <end position="58"/>
    </location>
</feature>
<name>A0A4P8IY81_9BURK</name>
<accession>A0A4P8IY81</accession>
<evidence type="ECO:0000313" key="3">
    <source>
        <dbReference type="Proteomes" id="UP000298656"/>
    </source>
</evidence>
<dbReference type="AlphaFoldDB" id="A0A4P8IY81"/>
<sequence length="75" mass="8034">MVRTEFRIVLAVIAAFVAIAGIAVAIHGMLFDQGNSLLYGSIAIGVGVFGCALLLNVWPKDMKDESEHPENQHAP</sequence>
<dbReference type="KEGG" id="tvl:FAZ95_30470"/>
<reference evidence="2 3" key="1">
    <citation type="submission" date="2019-05" db="EMBL/GenBank/DDBJ databases">
        <title>Burkholderia sp. DHOD12, isolated from subtropical forest soil.</title>
        <authorList>
            <person name="Gao Z.-H."/>
            <person name="Qiu L.-H."/>
        </authorList>
    </citation>
    <scope>NUCLEOTIDE SEQUENCE [LARGE SCALE GENOMIC DNA]</scope>
    <source>
        <strain evidence="2 3">DHOD12</strain>
    </source>
</reference>